<organism evidence="2 3">
    <name type="scientific">Luoshenia tenuis</name>
    <dbReference type="NCBI Taxonomy" id="2763654"/>
    <lineage>
        <taxon>Bacteria</taxon>
        <taxon>Bacillati</taxon>
        <taxon>Bacillota</taxon>
        <taxon>Clostridia</taxon>
        <taxon>Christensenellales</taxon>
        <taxon>Christensenellaceae</taxon>
        <taxon>Luoshenia</taxon>
    </lineage>
</organism>
<accession>A0A926D253</accession>
<sequence>MIGQRKDINFIASYHREKTVDRPRLRRRAAYIAPLAGICVVLLAVFAVLQIALAGKNQQLDQLEGYIDRHMPAYEEALALTAQRDTLAQAADALQASAQGQAAYPTLDQELFGKVAACTDADFTIQSYHYDGVTLQLGAKAASAEVMPQAVQKLRDTGLFYAIDYTGYNSAADGSYTCTIGCALYAAQD</sequence>
<proteinExistence type="predicted"/>
<dbReference type="RefSeq" id="WP_249285855.1">
    <property type="nucleotide sequence ID" value="NZ_JACRSO010000006.1"/>
</dbReference>
<comment type="caution">
    <text evidence="2">The sequence shown here is derived from an EMBL/GenBank/DDBJ whole genome shotgun (WGS) entry which is preliminary data.</text>
</comment>
<evidence type="ECO:0000313" key="3">
    <source>
        <dbReference type="Proteomes" id="UP000654279"/>
    </source>
</evidence>
<evidence type="ECO:0000313" key="2">
    <source>
        <dbReference type="EMBL" id="MBC8530109.1"/>
    </source>
</evidence>
<dbReference type="AlphaFoldDB" id="A0A926D253"/>
<gene>
    <name evidence="2" type="ORF">H8699_11770</name>
</gene>
<keyword evidence="1" id="KW-0472">Membrane</keyword>
<keyword evidence="3" id="KW-1185">Reference proteome</keyword>
<dbReference type="EMBL" id="JACRSO010000006">
    <property type="protein sequence ID" value="MBC8530109.1"/>
    <property type="molecule type" value="Genomic_DNA"/>
</dbReference>
<keyword evidence="1" id="KW-0812">Transmembrane</keyword>
<name>A0A926D253_9FIRM</name>
<evidence type="ECO:0000256" key="1">
    <source>
        <dbReference type="SAM" id="Phobius"/>
    </source>
</evidence>
<protein>
    <submittedName>
        <fullName evidence="2">Uncharacterized protein</fullName>
    </submittedName>
</protein>
<keyword evidence="1" id="KW-1133">Transmembrane helix</keyword>
<dbReference type="Proteomes" id="UP000654279">
    <property type="component" value="Unassembled WGS sequence"/>
</dbReference>
<reference evidence="2" key="1">
    <citation type="submission" date="2020-08" db="EMBL/GenBank/DDBJ databases">
        <title>Genome public.</title>
        <authorList>
            <person name="Liu C."/>
            <person name="Sun Q."/>
        </authorList>
    </citation>
    <scope>NUCLEOTIDE SEQUENCE</scope>
    <source>
        <strain evidence="2">NSJ-44</strain>
    </source>
</reference>
<feature type="transmembrane region" description="Helical" evidence="1">
    <location>
        <begin position="31"/>
        <end position="53"/>
    </location>
</feature>